<sequence>MVDVENPRTARPLVLDDLLGSSHAPVRQAGARLRAEGPWSRLVRRRSPHHLTKGACRWRRSSRRSGGMVSELRAAAARYPADRQLQRLTAELCAGSERFTELGKAGVVGSLEVSRRTVEHPRVGLLTLDCQGSRAHVGAVRWVSVEECQPRQRAGRVQRLGVKGVD</sequence>
<dbReference type="Gene3D" id="3.30.450.180">
    <property type="match status" value="1"/>
</dbReference>
<evidence type="ECO:0000313" key="3">
    <source>
        <dbReference type="Proteomes" id="UP000010931"/>
    </source>
</evidence>
<evidence type="ECO:0000259" key="1">
    <source>
        <dbReference type="Pfam" id="PF17765"/>
    </source>
</evidence>
<proteinExistence type="predicted"/>
<comment type="caution">
    <text evidence="2">The sequence shown here is derived from an EMBL/GenBank/DDBJ whole genome shotgun (WGS) entry which is preliminary data.</text>
</comment>
<dbReference type="EMBL" id="AEJB01000629">
    <property type="protein sequence ID" value="ELP62182.1"/>
    <property type="molecule type" value="Genomic_DNA"/>
</dbReference>
<organism evidence="2 3">
    <name type="scientific">Streptomyces turgidiscabies (strain Car8)</name>
    <dbReference type="NCBI Taxonomy" id="698760"/>
    <lineage>
        <taxon>Bacteria</taxon>
        <taxon>Bacillati</taxon>
        <taxon>Actinomycetota</taxon>
        <taxon>Actinomycetes</taxon>
        <taxon>Kitasatosporales</taxon>
        <taxon>Streptomycetaceae</taxon>
        <taxon>Streptomyces</taxon>
    </lineage>
</organism>
<keyword evidence="3" id="KW-1185">Reference proteome</keyword>
<name>L7ET47_STRT8</name>
<gene>
    <name evidence="2" type="ORF">STRTUCAR8_09931</name>
</gene>
<dbReference type="AlphaFoldDB" id="L7ET47"/>
<protein>
    <recommendedName>
        <fullName evidence="1">MmyB-like transcription regulator ligand binding domain-containing protein</fullName>
    </recommendedName>
</protein>
<reference evidence="2 3" key="1">
    <citation type="journal article" date="2011" name="Plasmid">
        <title>Streptomyces turgidiscabies Car8 contains a modular pathogenicity island that shares virulence genes with other actinobacterial plant pathogens.</title>
        <authorList>
            <person name="Huguet-Tapia J.C."/>
            <person name="Badger J.H."/>
            <person name="Loria R."/>
            <person name="Pettis G.S."/>
        </authorList>
    </citation>
    <scope>NUCLEOTIDE SEQUENCE [LARGE SCALE GENOMIC DNA]</scope>
    <source>
        <strain evidence="2 3">Car8</strain>
    </source>
</reference>
<accession>L7ET47</accession>
<dbReference type="Pfam" id="PF17765">
    <property type="entry name" value="MLTR_LBD"/>
    <property type="match status" value="1"/>
</dbReference>
<feature type="domain" description="MmyB-like transcription regulator ligand binding" evidence="1">
    <location>
        <begin position="62"/>
        <end position="151"/>
    </location>
</feature>
<dbReference type="InterPro" id="IPR041413">
    <property type="entry name" value="MLTR_LBD"/>
</dbReference>
<dbReference type="PATRIC" id="fig|698760.3.peg.8877"/>
<evidence type="ECO:0000313" key="2">
    <source>
        <dbReference type="EMBL" id="ELP62182.1"/>
    </source>
</evidence>
<dbReference type="STRING" id="85558.T45_04459"/>
<dbReference type="Proteomes" id="UP000010931">
    <property type="component" value="Unassembled WGS sequence"/>
</dbReference>